<dbReference type="Pfam" id="PF13202">
    <property type="entry name" value="EF-hand_5"/>
    <property type="match status" value="2"/>
</dbReference>
<sequence>MTEQQFVQWLNDIDTNKDGMISKEELHTNKDGKISKEELRKALHDLGLHFTRWRAGRGMAHGDLNHNRYIDGNDELEKLIAYAKNRWGIVN</sequence>
<name>A0AAV9CFI8_ACOCL</name>
<feature type="domain" description="EF-hand" evidence="1">
    <location>
        <begin position="28"/>
        <end position="49"/>
    </location>
</feature>
<dbReference type="InterPro" id="IPR011992">
    <property type="entry name" value="EF-hand-dom_pair"/>
</dbReference>
<accession>A0AAV9CFI8</accession>
<protein>
    <recommendedName>
        <fullName evidence="1">EF-hand domain-containing protein</fullName>
    </recommendedName>
</protein>
<evidence type="ECO:0000313" key="3">
    <source>
        <dbReference type="Proteomes" id="UP001180020"/>
    </source>
</evidence>
<dbReference type="EMBL" id="JAUJYO010000019">
    <property type="protein sequence ID" value="KAK1287364.1"/>
    <property type="molecule type" value="Genomic_DNA"/>
</dbReference>
<proteinExistence type="predicted"/>
<dbReference type="SUPFAM" id="SSF47473">
    <property type="entry name" value="EF-hand"/>
    <property type="match status" value="1"/>
</dbReference>
<dbReference type="AlphaFoldDB" id="A0AAV9CFI8"/>
<evidence type="ECO:0000313" key="2">
    <source>
        <dbReference type="EMBL" id="KAK1287364.1"/>
    </source>
</evidence>
<dbReference type="Proteomes" id="UP001180020">
    <property type="component" value="Unassembled WGS sequence"/>
</dbReference>
<reference evidence="2" key="2">
    <citation type="submission" date="2023-06" db="EMBL/GenBank/DDBJ databases">
        <authorList>
            <person name="Ma L."/>
            <person name="Liu K.-W."/>
            <person name="Li Z."/>
            <person name="Hsiao Y.-Y."/>
            <person name="Qi Y."/>
            <person name="Fu T."/>
            <person name="Tang G."/>
            <person name="Zhang D."/>
            <person name="Sun W.-H."/>
            <person name="Liu D.-K."/>
            <person name="Li Y."/>
            <person name="Chen G.-Z."/>
            <person name="Liu X.-D."/>
            <person name="Liao X.-Y."/>
            <person name="Jiang Y.-T."/>
            <person name="Yu X."/>
            <person name="Hao Y."/>
            <person name="Huang J."/>
            <person name="Zhao X.-W."/>
            <person name="Ke S."/>
            <person name="Chen Y.-Y."/>
            <person name="Wu W.-L."/>
            <person name="Hsu J.-L."/>
            <person name="Lin Y.-F."/>
            <person name="Huang M.-D."/>
            <person name="Li C.-Y."/>
            <person name="Huang L."/>
            <person name="Wang Z.-W."/>
            <person name="Zhao X."/>
            <person name="Zhong W.-Y."/>
            <person name="Peng D.-H."/>
            <person name="Ahmad S."/>
            <person name="Lan S."/>
            <person name="Zhang J.-S."/>
            <person name="Tsai W.-C."/>
            <person name="Van De Peer Y."/>
            <person name="Liu Z.-J."/>
        </authorList>
    </citation>
    <scope>NUCLEOTIDE SEQUENCE</scope>
    <source>
        <strain evidence="2">CP</strain>
        <tissue evidence="2">Leaves</tissue>
    </source>
</reference>
<dbReference type="PROSITE" id="PS50222">
    <property type="entry name" value="EF_HAND_2"/>
    <property type="match status" value="1"/>
</dbReference>
<dbReference type="InterPro" id="IPR002048">
    <property type="entry name" value="EF_hand_dom"/>
</dbReference>
<gene>
    <name evidence="2" type="ORF">QJS10_CPB19g01732</name>
</gene>
<evidence type="ECO:0000259" key="1">
    <source>
        <dbReference type="PROSITE" id="PS50222"/>
    </source>
</evidence>
<comment type="caution">
    <text evidence="2">The sequence shown here is derived from an EMBL/GenBank/DDBJ whole genome shotgun (WGS) entry which is preliminary data.</text>
</comment>
<keyword evidence="3" id="KW-1185">Reference proteome</keyword>
<dbReference type="GO" id="GO:0005509">
    <property type="term" value="F:calcium ion binding"/>
    <property type="evidence" value="ECO:0007669"/>
    <property type="project" value="InterPro"/>
</dbReference>
<organism evidence="2 3">
    <name type="scientific">Acorus calamus</name>
    <name type="common">Sweet flag</name>
    <dbReference type="NCBI Taxonomy" id="4465"/>
    <lineage>
        <taxon>Eukaryota</taxon>
        <taxon>Viridiplantae</taxon>
        <taxon>Streptophyta</taxon>
        <taxon>Embryophyta</taxon>
        <taxon>Tracheophyta</taxon>
        <taxon>Spermatophyta</taxon>
        <taxon>Magnoliopsida</taxon>
        <taxon>Liliopsida</taxon>
        <taxon>Acoraceae</taxon>
        <taxon>Acorus</taxon>
    </lineage>
</organism>
<reference evidence="2" key="1">
    <citation type="journal article" date="2023" name="Nat. Commun.">
        <title>Diploid and tetraploid genomes of Acorus and the evolution of monocots.</title>
        <authorList>
            <person name="Ma L."/>
            <person name="Liu K.W."/>
            <person name="Li Z."/>
            <person name="Hsiao Y.Y."/>
            <person name="Qi Y."/>
            <person name="Fu T."/>
            <person name="Tang G.D."/>
            <person name="Zhang D."/>
            <person name="Sun W.H."/>
            <person name="Liu D.K."/>
            <person name="Li Y."/>
            <person name="Chen G.Z."/>
            <person name="Liu X.D."/>
            <person name="Liao X.Y."/>
            <person name="Jiang Y.T."/>
            <person name="Yu X."/>
            <person name="Hao Y."/>
            <person name="Huang J."/>
            <person name="Zhao X.W."/>
            <person name="Ke S."/>
            <person name="Chen Y.Y."/>
            <person name="Wu W.L."/>
            <person name="Hsu J.L."/>
            <person name="Lin Y.F."/>
            <person name="Huang M.D."/>
            <person name="Li C.Y."/>
            <person name="Huang L."/>
            <person name="Wang Z.W."/>
            <person name="Zhao X."/>
            <person name="Zhong W.Y."/>
            <person name="Peng D.H."/>
            <person name="Ahmad S."/>
            <person name="Lan S."/>
            <person name="Zhang J.S."/>
            <person name="Tsai W.C."/>
            <person name="Van de Peer Y."/>
            <person name="Liu Z.J."/>
        </authorList>
    </citation>
    <scope>NUCLEOTIDE SEQUENCE</scope>
    <source>
        <strain evidence="2">CP</strain>
    </source>
</reference>
<dbReference type="Gene3D" id="1.10.238.10">
    <property type="entry name" value="EF-hand"/>
    <property type="match status" value="1"/>
</dbReference>